<dbReference type="Proteomes" id="UP000479639">
    <property type="component" value="Unassembled WGS sequence"/>
</dbReference>
<feature type="domain" description="PucR C-terminal helix-turn-helix" evidence="1">
    <location>
        <begin position="314"/>
        <end position="364"/>
    </location>
</feature>
<organism evidence="2 3">
    <name type="scientific">Adlercreutzia muris</name>
    <dbReference type="NCBI Taxonomy" id="1796610"/>
    <lineage>
        <taxon>Bacteria</taxon>
        <taxon>Bacillati</taxon>
        <taxon>Actinomycetota</taxon>
        <taxon>Coriobacteriia</taxon>
        <taxon>Eggerthellales</taxon>
        <taxon>Eggerthellaceae</taxon>
        <taxon>Adlercreutzia</taxon>
    </lineage>
</organism>
<dbReference type="PANTHER" id="PTHR33744:SF1">
    <property type="entry name" value="DNA-BINDING TRANSCRIPTIONAL ACTIVATOR ADER"/>
    <property type="match status" value="1"/>
</dbReference>
<evidence type="ECO:0000313" key="3">
    <source>
        <dbReference type="Proteomes" id="UP000479639"/>
    </source>
</evidence>
<evidence type="ECO:0000313" key="2">
    <source>
        <dbReference type="EMBL" id="KAB1648510.1"/>
    </source>
</evidence>
<dbReference type="PANTHER" id="PTHR33744">
    <property type="entry name" value="CARBOHYDRATE DIACID REGULATOR"/>
    <property type="match status" value="1"/>
</dbReference>
<dbReference type="InterPro" id="IPR051448">
    <property type="entry name" value="CdaR-like_regulators"/>
</dbReference>
<dbReference type="Gene3D" id="1.10.10.2840">
    <property type="entry name" value="PucR C-terminal helix-turn-helix domain"/>
    <property type="match status" value="1"/>
</dbReference>
<accession>A0A7C8BQY2</accession>
<protein>
    <recommendedName>
        <fullName evidence="1">PucR C-terminal helix-turn-helix domain-containing protein</fullName>
    </recommendedName>
</protein>
<name>A0A7C8BQY2_9ACTN</name>
<dbReference type="InterPro" id="IPR025736">
    <property type="entry name" value="PucR_C-HTH_dom"/>
</dbReference>
<evidence type="ECO:0000259" key="1">
    <source>
        <dbReference type="Pfam" id="PF13556"/>
    </source>
</evidence>
<dbReference type="InterPro" id="IPR042070">
    <property type="entry name" value="PucR_C-HTH_sf"/>
</dbReference>
<sequence length="372" mass="39090">MICVGDLCALASISGIEVLSGAGATSRRPVREVAIMDDEPLTGSYDVFHPGDAVFASLSFCGGDNAVMDEAVAALASRDVACVLVKGSLPYAPSEAVLAECRRRAVPLIRYGAGLLEQIISEARALIAEDARADRVEEALRALMERRRGDDVRQRFGEVTGLGGSWVQVAAFSAAEGDPLVLAALKNQVACELSRIAPCFTARFGDGVVACVSWEGPEEGLSRASLEALVAGFGSHTATGASEVLPADEADVALHEALGCLEAAREGIGAPVLWQTAGFDAFHAARRRDPLLARACEAGLGLLRASDEETGGNLVESMGVYVTCGGDVTAAAVLLAQHPNSMRNRINRARKVLSLENATDKELFAYLAMIYL</sequence>
<reference evidence="2 3" key="1">
    <citation type="submission" date="2019-09" db="EMBL/GenBank/DDBJ databases">
        <title>Whole genome shotgun sequencing (WGS) of Ellagibacter isourolithinifaciens DSM 104140(T) and Adlercreutzia muris DSM 29508(T).</title>
        <authorList>
            <person name="Stoll D.A."/>
            <person name="Danylec N."/>
            <person name="Huch M."/>
        </authorList>
    </citation>
    <scope>NUCLEOTIDE SEQUENCE [LARGE SCALE GENOMIC DNA]</scope>
    <source>
        <strain evidence="2 3">DSM 29508</strain>
    </source>
</reference>
<keyword evidence="3" id="KW-1185">Reference proteome</keyword>
<comment type="caution">
    <text evidence="2">The sequence shown here is derived from an EMBL/GenBank/DDBJ whole genome shotgun (WGS) entry which is preliminary data.</text>
</comment>
<proteinExistence type="predicted"/>
<dbReference type="Pfam" id="PF13556">
    <property type="entry name" value="HTH_30"/>
    <property type="match status" value="1"/>
</dbReference>
<gene>
    <name evidence="2" type="ORF">F8D48_06365</name>
</gene>
<dbReference type="EMBL" id="WAJS01000016">
    <property type="protein sequence ID" value="KAB1648510.1"/>
    <property type="molecule type" value="Genomic_DNA"/>
</dbReference>
<dbReference type="RefSeq" id="WP_151430536.1">
    <property type="nucleotide sequence ID" value="NZ_JANJZI010000017.1"/>
</dbReference>
<dbReference type="AlphaFoldDB" id="A0A7C8BQY2"/>